<dbReference type="FunFam" id="3.40.50.300:FF:000870">
    <property type="entry name" value="MutS protein homolog 4"/>
    <property type="match status" value="1"/>
</dbReference>
<dbReference type="GO" id="GO:0005524">
    <property type="term" value="F:ATP binding"/>
    <property type="evidence" value="ECO:0007669"/>
    <property type="project" value="UniProtKB-UniRule"/>
</dbReference>
<comment type="similarity">
    <text evidence="1 9 10">Belongs to the DNA mismatch repair MutS family.</text>
</comment>
<dbReference type="OrthoDB" id="9802448at2"/>
<dbReference type="Pfam" id="PF05190">
    <property type="entry name" value="MutS_IV"/>
    <property type="match status" value="1"/>
</dbReference>
<dbReference type="SUPFAM" id="SSF55271">
    <property type="entry name" value="DNA repair protein MutS, domain I"/>
    <property type="match status" value="1"/>
</dbReference>
<dbReference type="Pfam" id="PF05192">
    <property type="entry name" value="MutS_III"/>
    <property type="match status" value="1"/>
</dbReference>
<evidence type="ECO:0000256" key="9">
    <source>
        <dbReference type="HAMAP-Rule" id="MF_00096"/>
    </source>
</evidence>
<evidence type="ECO:0000256" key="6">
    <source>
        <dbReference type="ARBA" id="ARBA00023125"/>
    </source>
</evidence>
<dbReference type="AlphaFoldDB" id="A0A329U0L4"/>
<proteinExistence type="inferred from homology"/>
<evidence type="ECO:0000256" key="5">
    <source>
        <dbReference type="ARBA" id="ARBA00022840"/>
    </source>
</evidence>
<dbReference type="GO" id="GO:0006298">
    <property type="term" value="P:mismatch repair"/>
    <property type="evidence" value="ECO:0007669"/>
    <property type="project" value="UniProtKB-UniRule"/>
</dbReference>
<dbReference type="GO" id="GO:0003684">
    <property type="term" value="F:damaged DNA binding"/>
    <property type="evidence" value="ECO:0007669"/>
    <property type="project" value="UniProtKB-UniRule"/>
</dbReference>
<dbReference type="EMBL" id="PRLB01000003">
    <property type="protein sequence ID" value="RAW54790.1"/>
    <property type="molecule type" value="Genomic_DNA"/>
</dbReference>
<dbReference type="PIRSF" id="PIRSF037677">
    <property type="entry name" value="DNA_mis_repair_Msh6"/>
    <property type="match status" value="1"/>
</dbReference>
<dbReference type="InterPro" id="IPR036678">
    <property type="entry name" value="MutS_con_dom_sf"/>
</dbReference>
<dbReference type="SMART" id="SM00533">
    <property type="entry name" value="MUTSd"/>
    <property type="match status" value="1"/>
</dbReference>
<dbReference type="Gene3D" id="3.40.1170.10">
    <property type="entry name" value="DNA repair protein MutS, domain I"/>
    <property type="match status" value="1"/>
</dbReference>
<dbReference type="InterPro" id="IPR007861">
    <property type="entry name" value="DNA_mismatch_repair_MutS_clamp"/>
</dbReference>
<dbReference type="InterPro" id="IPR036187">
    <property type="entry name" value="DNA_mismatch_repair_MutS_sf"/>
</dbReference>
<dbReference type="FunFam" id="3.40.1170.10:FF:000001">
    <property type="entry name" value="DNA mismatch repair protein MutS"/>
    <property type="match status" value="1"/>
</dbReference>
<evidence type="ECO:0000313" key="12">
    <source>
        <dbReference type="EMBL" id="RAW54790.1"/>
    </source>
</evidence>
<dbReference type="InterPro" id="IPR017261">
    <property type="entry name" value="DNA_mismatch_repair_MutS/MSH"/>
</dbReference>
<dbReference type="SMART" id="SM00534">
    <property type="entry name" value="MUTSac"/>
    <property type="match status" value="1"/>
</dbReference>
<evidence type="ECO:0000256" key="2">
    <source>
        <dbReference type="ARBA" id="ARBA00021982"/>
    </source>
</evidence>
<dbReference type="InterPro" id="IPR005748">
    <property type="entry name" value="DNA_mismatch_repair_MutS"/>
</dbReference>
<dbReference type="GO" id="GO:0030983">
    <property type="term" value="F:mismatched DNA binding"/>
    <property type="evidence" value="ECO:0007669"/>
    <property type="project" value="InterPro"/>
</dbReference>
<dbReference type="Pfam" id="PF05188">
    <property type="entry name" value="MutS_II"/>
    <property type="match status" value="1"/>
</dbReference>
<name>A0A329U0L4_9FIRM</name>
<evidence type="ECO:0000256" key="3">
    <source>
        <dbReference type="ARBA" id="ARBA00022741"/>
    </source>
</evidence>
<evidence type="ECO:0000256" key="1">
    <source>
        <dbReference type="ARBA" id="ARBA00006271"/>
    </source>
</evidence>
<evidence type="ECO:0000256" key="10">
    <source>
        <dbReference type="RuleBase" id="RU003756"/>
    </source>
</evidence>
<reference evidence="12 13" key="1">
    <citation type="submission" date="2018-02" db="EMBL/GenBank/DDBJ databases">
        <title>Complete genome sequencing of Faecalibacterium prausnitzii strains isolated from the human gut.</title>
        <authorList>
            <person name="Fitzgerald B.C."/>
            <person name="Shkoporov A.N."/>
            <person name="Ross P.R."/>
            <person name="Hill C."/>
        </authorList>
    </citation>
    <scope>NUCLEOTIDE SEQUENCE [LARGE SCALE GENOMIC DNA]</scope>
    <source>
        <strain evidence="12 13">APC942/32-1</strain>
    </source>
</reference>
<dbReference type="InterPro" id="IPR000432">
    <property type="entry name" value="DNA_mismatch_repair_MutS_C"/>
</dbReference>
<accession>A0A329U0L4</accession>
<keyword evidence="6 9" id="KW-0238">DNA-binding</keyword>
<dbReference type="GO" id="GO:0140664">
    <property type="term" value="F:ATP-dependent DNA damage sensor activity"/>
    <property type="evidence" value="ECO:0007669"/>
    <property type="project" value="InterPro"/>
</dbReference>
<feature type="binding site" evidence="9">
    <location>
        <begin position="623"/>
        <end position="630"/>
    </location>
    <ligand>
        <name>ATP</name>
        <dbReference type="ChEBI" id="CHEBI:30616"/>
    </ligand>
</feature>
<dbReference type="Pfam" id="PF00488">
    <property type="entry name" value="MutS_V"/>
    <property type="match status" value="1"/>
</dbReference>
<sequence length="871" mass="96426">MAELSPMMQQYLEIKKQHKDEILFYRIGDFYEMFFDDALTVSRELDLTLTGKQCGLEERAPMCGVPFHSYEGYVARLISKGYKVAICEQMEDPAKAKGLVKRDIIRVVTPGTVIESSMLQDDKNNYIASIFLKGGAAGLCFADVSTGTAHITELKREKIAPAVIAELCRYHPSEVLMNPGLLDCREITAYIKKNMDCAVELVEEERYAPGLVAISLENQFGRDWAAKTGIAEDGLVRLAMAALLEYLHDTQIKGVERLKTVITYNEAQFMSLSPVTRANLELTETLRGREKRGTLLWVLDKTSTAMGKRMLRSWIEQPLISSAAINRRLNAVESLVNQTMQRGDLIEQLHYIADLERLMTRAVYGSATPKEIYTMAQTCERLPELRAQAESCSCPELTALAGQIDLLDDVKTAILAAIDPEAPSTLKDGGVIAKGYHPEVDELRSIRDNTKGVLAQLETRLRQETGIPKLKIGYNHVFGYYIEVSNSYKSMVPETYIRKQTLTSGERYITQELKELESKILGAHERLIALEHRLFSELLETIGGQLDRIQRTANAVAELDVLAALAQVAAENNYCRPVVDDSDELTITEGRHPVVEQMLKGSLFVPNDTKLNCTTDRCLIITGPNMAGKSTYMRQNALIALMAQIGSFVPASSCHVGVVDAIFTRIGASDDLAAGQSTFMVEMTEVAEILKNATPKSLVVLDEIGRGTSTFDGMSIARAVVEHISDPAKGLGCKTLFATHYHELTDLEGAIEGVKNYNIAVKKRGEDITFLRRIIRGPADDSYGIEVAKLAGLPGTVTRRAHEVLRTLEASAPKNKVEQMDFDALQEYSSPAVPSEMMEKLEALDVETLTPIEALNFLYELKKTLSGSLNG</sequence>
<organism evidence="12 13">
    <name type="scientific">Faecalibacterium prausnitzii</name>
    <dbReference type="NCBI Taxonomy" id="853"/>
    <lineage>
        <taxon>Bacteria</taxon>
        <taxon>Bacillati</taxon>
        <taxon>Bacillota</taxon>
        <taxon>Clostridia</taxon>
        <taxon>Eubacteriales</taxon>
        <taxon>Oscillospiraceae</taxon>
        <taxon>Faecalibacterium</taxon>
    </lineage>
</organism>
<keyword evidence="4 9" id="KW-0227">DNA damage</keyword>
<dbReference type="GO" id="GO:0005829">
    <property type="term" value="C:cytosol"/>
    <property type="evidence" value="ECO:0007669"/>
    <property type="project" value="TreeGrafter"/>
</dbReference>
<dbReference type="NCBIfam" id="NF003810">
    <property type="entry name" value="PRK05399.1"/>
    <property type="match status" value="1"/>
</dbReference>
<dbReference type="InterPro" id="IPR007695">
    <property type="entry name" value="DNA_mismatch_repair_MutS-lik_N"/>
</dbReference>
<dbReference type="Gene3D" id="6.10.140.430">
    <property type="match status" value="1"/>
</dbReference>
<gene>
    <name evidence="9" type="primary">mutS</name>
    <name evidence="12" type="ORF">C4N26_05240</name>
</gene>
<dbReference type="PANTHER" id="PTHR11361">
    <property type="entry name" value="DNA MISMATCH REPAIR PROTEIN MUTS FAMILY MEMBER"/>
    <property type="match status" value="1"/>
</dbReference>
<dbReference type="CDD" id="cd03284">
    <property type="entry name" value="ABC_MutS1"/>
    <property type="match status" value="1"/>
</dbReference>
<comment type="function">
    <text evidence="8 9">This protein is involved in the repair of mismatches in DNA. It is possible that it carries out the mismatch recognition step. This protein has a weak ATPase activity.</text>
</comment>
<keyword evidence="5 9" id="KW-0067">ATP-binding</keyword>
<dbReference type="SUPFAM" id="SSF48334">
    <property type="entry name" value="DNA repair protein MutS, domain III"/>
    <property type="match status" value="1"/>
</dbReference>
<keyword evidence="3 9" id="KW-0547">Nucleotide-binding</keyword>
<feature type="domain" description="DNA mismatch repair proteins mutS family" evidence="11">
    <location>
        <begin position="697"/>
        <end position="713"/>
    </location>
</feature>
<dbReference type="InterPro" id="IPR007860">
    <property type="entry name" value="DNA_mmatch_repair_MutS_con_dom"/>
</dbReference>
<dbReference type="HAMAP" id="MF_00096">
    <property type="entry name" value="MutS"/>
    <property type="match status" value="1"/>
</dbReference>
<keyword evidence="7 9" id="KW-0234">DNA repair</keyword>
<evidence type="ECO:0000256" key="4">
    <source>
        <dbReference type="ARBA" id="ARBA00022763"/>
    </source>
</evidence>
<evidence type="ECO:0000256" key="8">
    <source>
        <dbReference type="ARBA" id="ARBA00024647"/>
    </source>
</evidence>
<dbReference type="SUPFAM" id="SSF52540">
    <property type="entry name" value="P-loop containing nucleoside triphosphate hydrolases"/>
    <property type="match status" value="1"/>
</dbReference>
<dbReference type="SUPFAM" id="SSF53150">
    <property type="entry name" value="DNA repair protein MutS, domain II"/>
    <property type="match status" value="1"/>
</dbReference>
<dbReference type="FunFam" id="1.10.1420.10:FF:000001">
    <property type="entry name" value="DNA mismatch repair protein MutS"/>
    <property type="match status" value="1"/>
</dbReference>
<evidence type="ECO:0000259" key="11">
    <source>
        <dbReference type="PROSITE" id="PS00486"/>
    </source>
</evidence>
<dbReference type="RefSeq" id="WP_158400691.1">
    <property type="nucleotide sequence ID" value="NZ_PRLB01000003.1"/>
</dbReference>
<dbReference type="PROSITE" id="PS00486">
    <property type="entry name" value="DNA_MISMATCH_REPAIR_2"/>
    <property type="match status" value="1"/>
</dbReference>
<dbReference type="InterPro" id="IPR007696">
    <property type="entry name" value="DNA_mismatch_repair_MutS_core"/>
</dbReference>
<evidence type="ECO:0000256" key="7">
    <source>
        <dbReference type="ARBA" id="ARBA00023204"/>
    </source>
</evidence>
<dbReference type="Gene3D" id="3.40.50.300">
    <property type="entry name" value="P-loop containing nucleotide triphosphate hydrolases"/>
    <property type="match status" value="1"/>
</dbReference>
<dbReference type="Gene3D" id="3.30.420.110">
    <property type="entry name" value="MutS, connector domain"/>
    <property type="match status" value="1"/>
</dbReference>
<dbReference type="InterPro" id="IPR016151">
    <property type="entry name" value="DNA_mismatch_repair_MutS_N"/>
</dbReference>
<evidence type="ECO:0000313" key="13">
    <source>
        <dbReference type="Proteomes" id="UP000251144"/>
    </source>
</evidence>
<dbReference type="InterPro" id="IPR045076">
    <property type="entry name" value="MutS"/>
</dbReference>
<dbReference type="Pfam" id="PF01624">
    <property type="entry name" value="MutS_I"/>
    <property type="match status" value="1"/>
</dbReference>
<dbReference type="NCBIfam" id="TIGR01070">
    <property type="entry name" value="mutS1"/>
    <property type="match status" value="1"/>
</dbReference>
<dbReference type="InterPro" id="IPR027417">
    <property type="entry name" value="P-loop_NTPase"/>
</dbReference>
<dbReference type="Gene3D" id="1.10.1420.10">
    <property type="match status" value="2"/>
</dbReference>
<dbReference type="Proteomes" id="UP000251144">
    <property type="component" value="Unassembled WGS sequence"/>
</dbReference>
<comment type="caution">
    <text evidence="12">The sequence shown here is derived from an EMBL/GenBank/DDBJ whole genome shotgun (WGS) entry which is preliminary data.</text>
</comment>
<protein>
    <recommendedName>
        <fullName evidence="2 9">DNA mismatch repair protein MutS</fullName>
    </recommendedName>
</protein>
<dbReference type="PANTHER" id="PTHR11361:SF34">
    <property type="entry name" value="DNA MISMATCH REPAIR PROTEIN MSH1, MITOCHONDRIAL"/>
    <property type="match status" value="1"/>
</dbReference>